<dbReference type="GO" id="GO:0000127">
    <property type="term" value="C:transcription factor TFIIIC complex"/>
    <property type="evidence" value="ECO:0007669"/>
    <property type="project" value="InterPro"/>
</dbReference>
<feature type="non-terminal residue" evidence="3">
    <location>
        <position position="847"/>
    </location>
</feature>
<dbReference type="InterPro" id="IPR001005">
    <property type="entry name" value="SANT/Myb"/>
</dbReference>
<accession>A0A9N9N9Z0</accession>
<dbReference type="AlphaFoldDB" id="A0A9N9N9Z0"/>
<comment type="caution">
    <text evidence="3">The sequence shown here is derived from an EMBL/GenBank/DDBJ whole genome shotgun (WGS) entry which is preliminary data.</text>
</comment>
<dbReference type="InterPro" id="IPR044210">
    <property type="entry name" value="Tfc3-like"/>
</dbReference>
<dbReference type="GO" id="GO:0042791">
    <property type="term" value="P:5S class rRNA transcription by RNA polymerase III"/>
    <property type="evidence" value="ECO:0007669"/>
    <property type="project" value="TreeGrafter"/>
</dbReference>
<feature type="compositionally biased region" description="Polar residues" evidence="1">
    <location>
        <begin position="60"/>
        <end position="69"/>
    </location>
</feature>
<protein>
    <submittedName>
        <fullName evidence="3">3918_t:CDS:1</fullName>
    </submittedName>
</protein>
<dbReference type="GO" id="GO:0006384">
    <property type="term" value="P:transcription initiation at RNA polymerase III promoter"/>
    <property type="evidence" value="ECO:0007669"/>
    <property type="project" value="InterPro"/>
</dbReference>
<name>A0A9N9N9Z0_9GLOM</name>
<dbReference type="GO" id="GO:0003677">
    <property type="term" value="F:DNA binding"/>
    <property type="evidence" value="ECO:0007669"/>
    <property type="project" value="InterPro"/>
</dbReference>
<evidence type="ECO:0000259" key="2">
    <source>
        <dbReference type="PROSITE" id="PS50090"/>
    </source>
</evidence>
<dbReference type="InterPro" id="IPR046488">
    <property type="entry name" value="Sfc3/Tfc3_C"/>
</dbReference>
<keyword evidence="4" id="KW-1185">Reference proteome</keyword>
<feature type="domain" description="Myb-like" evidence="2">
    <location>
        <begin position="244"/>
        <end position="301"/>
    </location>
</feature>
<dbReference type="PANTHER" id="PTHR15180:SF1">
    <property type="entry name" value="GENERAL TRANSCRIPTION FACTOR 3C POLYPEPTIDE 1"/>
    <property type="match status" value="1"/>
</dbReference>
<dbReference type="PANTHER" id="PTHR15180">
    <property type="entry name" value="GENERAL TRANSCRIPTION FACTOR 3C POLYPEPTIDE 1"/>
    <property type="match status" value="1"/>
</dbReference>
<evidence type="ECO:0000313" key="3">
    <source>
        <dbReference type="EMBL" id="CAG8715838.1"/>
    </source>
</evidence>
<evidence type="ECO:0000256" key="1">
    <source>
        <dbReference type="SAM" id="MobiDB-lite"/>
    </source>
</evidence>
<dbReference type="Pfam" id="PF20222">
    <property type="entry name" value="DUF6581"/>
    <property type="match status" value="1"/>
</dbReference>
<dbReference type="EMBL" id="CAJVPV010020792">
    <property type="protein sequence ID" value="CAG8715838.1"/>
    <property type="molecule type" value="Genomic_DNA"/>
</dbReference>
<proteinExistence type="predicted"/>
<feature type="region of interest" description="Disordered" evidence="1">
    <location>
        <begin position="43"/>
        <end position="70"/>
    </location>
</feature>
<dbReference type="PROSITE" id="PS50090">
    <property type="entry name" value="MYB_LIKE"/>
    <property type="match status" value="1"/>
</dbReference>
<dbReference type="Proteomes" id="UP000789342">
    <property type="component" value="Unassembled WGS sequence"/>
</dbReference>
<reference evidence="3" key="1">
    <citation type="submission" date="2021-06" db="EMBL/GenBank/DDBJ databases">
        <authorList>
            <person name="Kallberg Y."/>
            <person name="Tangrot J."/>
            <person name="Rosling A."/>
        </authorList>
    </citation>
    <scope>NUCLEOTIDE SEQUENCE</scope>
    <source>
        <strain evidence="3">CL551</strain>
    </source>
</reference>
<evidence type="ECO:0000313" key="4">
    <source>
        <dbReference type="Proteomes" id="UP000789342"/>
    </source>
</evidence>
<organism evidence="3 4">
    <name type="scientific">Acaulospora morrowiae</name>
    <dbReference type="NCBI Taxonomy" id="94023"/>
    <lineage>
        <taxon>Eukaryota</taxon>
        <taxon>Fungi</taxon>
        <taxon>Fungi incertae sedis</taxon>
        <taxon>Mucoromycota</taxon>
        <taxon>Glomeromycotina</taxon>
        <taxon>Glomeromycetes</taxon>
        <taxon>Diversisporales</taxon>
        <taxon>Acaulosporaceae</taxon>
        <taxon>Acaulospora</taxon>
    </lineage>
</organism>
<sequence>MFDFSVAGPDRPIIREYMLDTIEDVTIYWSELQYVAQQKMAETISKSDDENGSDEENPETQKQISQAEESNPLRFITSSRNWNAGYPLTSRQKKRLEYYVDRRKSKTPYDDEVLCRQIAQECSLPYTRVRVYFKRIEDNFEKKNREAKAAKQRERRRRVANKYKTFTGIIPTAQGEPSFKKRKTETMVHKVARKTNNALGPHSGRKSHREFKQKELADNQIIAEEENLPIIADEERFETQYETFVKRQRPVWNHQEDELVIHSYAILRVRSQKARFLWGAVTKVLTNKTNEMCRRRLNVLVKNAAVQERINILLTQWPKIYKIGIENGDIVDEDDVEMIDFDLPGHVEYFMKSLKDMPNKRSGPDPVILLPRDVGMLQKYFTEKYMSSFHDQDLFFEDKLAGCSLRQKFTTLYSHSFTCRISHENSVDYYAKLKIDDREIQLECIQALIKMILLTPEDQYDSSHAFSILNSYSDSLVTDAIDKLNEFGAIVRVKGGNDRRVPGRGYHVSDKFLSVISGTLPDRLFSQAVAFHKSIVGPTLFDQFSNSGDMACILDLFSSEKVSLVPAYKTEDLFTSCVIPNHRSRKIEPSKLQFDILISPKKPLDHQTNERPLITEPSKIQDISGSSAIEKVRSDVLASEDQSNSPAEEESNPIGFKKVAEYDLPPLRTKPEALIIFQKLLARHDAETQNGLRKIYNTLSMVGQLGIPIISLKERIDLPEDKFMRYLSLLEFNRPSLVVKVGYEANRYVCSIFARFWLIKTQRTPVYRSKKQLIYESIELENADDMMGDARLPLSFSRSGKVSPEPDESFAPTRMWYDINGNFIESVFRGCLEVVLGTIVQKPGIYQ</sequence>
<gene>
    <name evidence="3" type="ORF">AMORRO_LOCUS12997</name>
</gene>
<dbReference type="OrthoDB" id="2425243at2759"/>